<comment type="subcellular location">
    <subcellularLocation>
        <location evidence="1">Cell membrane</location>
        <topology evidence="1">Single-pass membrane protein</topology>
    </subcellularLocation>
    <subcellularLocation>
        <location evidence="7">Cell membrane</location>
        <topology evidence="7">Single-pass type II membrane protein</topology>
    </subcellularLocation>
</comment>
<dbReference type="PANTHER" id="PTHR30558:SF3">
    <property type="entry name" value="BIOPOLYMER TRANSPORT PROTEIN EXBD-RELATED"/>
    <property type="match status" value="1"/>
</dbReference>
<evidence type="ECO:0000313" key="9">
    <source>
        <dbReference type="EMBL" id="MBD3867087.1"/>
    </source>
</evidence>
<dbReference type="GO" id="GO:0022857">
    <property type="term" value="F:transmembrane transporter activity"/>
    <property type="evidence" value="ECO:0007669"/>
    <property type="project" value="InterPro"/>
</dbReference>
<protein>
    <submittedName>
        <fullName evidence="9">Biopolymer transporter ExbD</fullName>
    </submittedName>
</protein>
<evidence type="ECO:0000256" key="2">
    <source>
        <dbReference type="ARBA" id="ARBA00005811"/>
    </source>
</evidence>
<name>A0A8J6XRB4_9BACT</name>
<organism evidence="9 10">
    <name type="scientific">Candidatus Polarisedimenticola svalbardensis</name>
    <dbReference type="NCBI Taxonomy" id="2886004"/>
    <lineage>
        <taxon>Bacteria</taxon>
        <taxon>Pseudomonadati</taxon>
        <taxon>Acidobacteriota</taxon>
        <taxon>Candidatus Polarisedimenticolia</taxon>
        <taxon>Candidatus Polarisedimenticolales</taxon>
        <taxon>Candidatus Polarisedimenticolaceae</taxon>
        <taxon>Candidatus Polarisedimenticola</taxon>
    </lineage>
</organism>
<accession>A0A8J6XRB4</accession>
<evidence type="ECO:0000256" key="8">
    <source>
        <dbReference type="SAM" id="Phobius"/>
    </source>
</evidence>
<dbReference type="InterPro" id="IPR003400">
    <property type="entry name" value="ExbD"/>
</dbReference>
<keyword evidence="5 8" id="KW-1133">Transmembrane helix</keyword>
<feature type="transmembrane region" description="Helical" evidence="8">
    <location>
        <begin position="12"/>
        <end position="31"/>
    </location>
</feature>
<comment type="similarity">
    <text evidence="2 7">Belongs to the ExbD/TolR family.</text>
</comment>
<evidence type="ECO:0000313" key="10">
    <source>
        <dbReference type="Proteomes" id="UP000648239"/>
    </source>
</evidence>
<keyword evidence="6 8" id="KW-0472">Membrane</keyword>
<dbReference type="EMBL" id="JACXWD010000006">
    <property type="protein sequence ID" value="MBD3867087.1"/>
    <property type="molecule type" value="Genomic_DNA"/>
</dbReference>
<dbReference type="GO" id="GO:0015031">
    <property type="term" value="P:protein transport"/>
    <property type="evidence" value="ECO:0007669"/>
    <property type="project" value="UniProtKB-KW"/>
</dbReference>
<proteinExistence type="inferred from homology"/>
<dbReference type="Pfam" id="PF02472">
    <property type="entry name" value="ExbD"/>
    <property type="match status" value="1"/>
</dbReference>
<keyword evidence="7" id="KW-0653">Protein transport</keyword>
<reference evidence="9 10" key="1">
    <citation type="submission" date="2020-08" db="EMBL/GenBank/DDBJ databases">
        <title>Acidobacteriota in marine sediments use diverse sulfur dissimilation pathways.</title>
        <authorList>
            <person name="Wasmund K."/>
        </authorList>
    </citation>
    <scope>NUCLEOTIDE SEQUENCE [LARGE SCALE GENOMIC DNA]</scope>
    <source>
        <strain evidence="9">MAG AM4</strain>
    </source>
</reference>
<evidence type="ECO:0000256" key="1">
    <source>
        <dbReference type="ARBA" id="ARBA00004162"/>
    </source>
</evidence>
<sequence>MHFRRGSKLRVAIDIAPLVDVVFLLVIFFAVSTTFQDSAGLKLQLPTSNAAVDREPREITVVLDREGRLEFDGRLLAEDRLEGELKAALAGRENPLVVLRADKDASHGDVVRIMGLIRQAGAEGLTIAARSGAE</sequence>
<evidence type="ECO:0000256" key="5">
    <source>
        <dbReference type="ARBA" id="ARBA00022989"/>
    </source>
</evidence>
<keyword evidence="3" id="KW-1003">Cell membrane</keyword>
<evidence type="ECO:0000256" key="4">
    <source>
        <dbReference type="ARBA" id="ARBA00022692"/>
    </source>
</evidence>
<keyword evidence="7" id="KW-0813">Transport</keyword>
<evidence type="ECO:0000256" key="3">
    <source>
        <dbReference type="ARBA" id="ARBA00022475"/>
    </source>
</evidence>
<keyword evidence="4 7" id="KW-0812">Transmembrane</keyword>
<dbReference type="AlphaFoldDB" id="A0A8J6XRB4"/>
<evidence type="ECO:0000256" key="6">
    <source>
        <dbReference type="ARBA" id="ARBA00023136"/>
    </source>
</evidence>
<gene>
    <name evidence="9" type="ORF">IFK94_03095</name>
</gene>
<dbReference type="PANTHER" id="PTHR30558">
    <property type="entry name" value="EXBD MEMBRANE COMPONENT OF PMF-DRIVEN MACROMOLECULE IMPORT SYSTEM"/>
    <property type="match status" value="1"/>
</dbReference>
<dbReference type="Gene3D" id="3.30.420.270">
    <property type="match status" value="1"/>
</dbReference>
<evidence type="ECO:0000256" key="7">
    <source>
        <dbReference type="RuleBase" id="RU003879"/>
    </source>
</evidence>
<comment type="caution">
    <text evidence="9">The sequence shown here is derived from an EMBL/GenBank/DDBJ whole genome shotgun (WGS) entry which is preliminary data.</text>
</comment>
<dbReference type="Proteomes" id="UP000648239">
    <property type="component" value="Unassembled WGS sequence"/>
</dbReference>
<dbReference type="GO" id="GO:0005886">
    <property type="term" value="C:plasma membrane"/>
    <property type="evidence" value="ECO:0007669"/>
    <property type="project" value="UniProtKB-SubCell"/>
</dbReference>